<feature type="region of interest" description="Disordered" evidence="1">
    <location>
        <begin position="1"/>
        <end position="91"/>
    </location>
</feature>
<sequence>MSGTAGPEDKADDKTGAGEEPSGDERTSQRKAADESTAKDPEESATKQPDGSTARKPGESGDKNTEDATSADSDDKTGEASDDKRESDRPTVSILQAAKEIETIEPQQLEAPEEDVKLARRAEPIFAAEPTPAPEEEVAKFANSIETSLELPGLKFNTSARSTVEIDPPVELVSRVRQWRPEWIEYDEYYRPIVINPYRAPVRIVYVYDMRPRVVIIPPLSRIVIDAARYAAYSFTAALLAPVNAAIDTLQTITEVAVGTFFGGGYYPGVGMPLPPPPPPVVRYDNVPVLVRYSNATYEPFRVRQIIDVGDDPVFGERKALLDGATPVWGVWTQSPAGERVFEVHRTQQFPGLDQPAEAPLPGDYRLRLAADQSPTGVTGRDIFLMVSAGVIGTLGFGAIALAIYLGRRRPEY</sequence>
<keyword evidence="2" id="KW-0812">Transmembrane</keyword>
<protein>
    <submittedName>
        <fullName evidence="3">Uncharacterized protein</fullName>
    </submittedName>
</protein>
<evidence type="ECO:0000256" key="2">
    <source>
        <dbReference type="SAM" id="Phobius"/>
    </source>
</evidence>
<feature type="compositionally biased region" description="Basic and acidic residues" evidence="1">
    <location>
        <begin position="7"/>
        <end position="45"/>
    </location>
</feature>
<organism evidence="3 4">
    <name type="scientific">Mycolicibacterium hassiacum (strain DSM 44199 / CIP 105218 / JCM 12690 / 3849)</name>
    <name type="common">Mycobacterium hassiacum</name>
    <dbReference type="NCBI Taxonomy" id="1122247"/>
    <lineage>
        <taxon>Bacteria</taxon>
        <taxon>Bacillati</taxon>
        <taxon>Actinomycetota</taxon>
        <taxon>Actinomycetes</taxon>
        <taxon>Mycobacteriales</taxon>
        <taxon>Mycobacteriaceae</taxon>
        <taxon>Mycolicibacterium</taxon>
    </lineage>
</organism>
<dbReference type="PATRIC" id="fig|1122247.3.peg.2639"/>
<keyword evidence="2" id="KW-1133">Transmembrane helix</keyword>
<evidence type="ECO:0000313" key="3">
    <source>
        <dbReference type="EMBL" id="EKF23249.1"/>
    </source>
</evidence>
<dbReference type="Proteomes" id="UP000006265">
    <property type="component" value="Unassembled WGS sequence"/>
</dbReference>
<reference evidence="3 4" key="1">
    <citation type="journal article" date="2012" name="J. Bacteriol.">
        <title>Genome sequence of Mycobacterium hassiacum DSM 44199, a rare source of heat-stable mycobacterial proteins.</title>
        <authorList>
            <person name="Tiago I."/>
            <person name="Maranha A."/>
            <person name="Mendes V."/>
            <person name="Alarico S."/>
            <person name="Moynihan P.J."/>
            <person name="Clarke A.J."/>
            <person name="Macedo-Ribeiro S."/>
            <person name="Pereira P.J."/>
            <person name="Empadinhas N."/>
        </authorList>
    </citation>
    <scope>NUCLEOTIDE SEQUENCE [LARGE SCALE GENOMIC DNA]</scope>
    <source>
        <strain evidence="4">DSM 44199 / CIP 105218 / JCM 12690 / 3849</strain>
    </source>
</reference>
<keyword evidence="2" id="KW-0472">Membrane</keyword>
<dbReference type="RefSeq" id="WP_005628420.1">
    <property type="nucleotide sequence ID" value="NZ_AMRA01000075.1"/>
</dbReference>
<evidence type="ECO:0000256" key="1">
    <source>
        <dbReference type="SAM" id="MobiDB-lite"/>
    </source>
</evidence>
<evidence type="ECO:0000313" key="4">
    <source>
        <dbReference type="Proteomes" id="UP000006265"/>
    </source>
</evidence>
<proteinExistence type="predicted"/>
<dbReference type="STRING" id="1122247.GCA_000379865_02549"/>
<feature type="compositionally biased region" description="Basic and acidic residues" evidence="1">
    <location>
        <begin position="73"/>
        <end position="89"/>
    </location>
</feature>
<dbReference type="AlphaFoldDB" id="K5BJK0"/>
<keyword evidence="4" id="KW-1185">Reference proteome</keyword>
<name>K5BJK0_MYCHD</name>
<feature type="transmembrane region" description="Helical" evidence="2">
    <location>
        <begin position="383"/>
        <end position="406"/>
    </location>
</feature>
<gene>
    <name evidence="3" type="ORF">C731_2748</name>
</gene>
<dbReference type="eggNOG" id="ENOG5030NSA">
    <property type="taxonomic scope" value="Bacteria"/>
</dbReference>
<feature type="compositionally biased region" description="Basic and acidic residues" evidence="1">
    <location>
        <begin position="56"/>
        <end position="66"/>
    </location>
</feature>
<accession>K5BJK0</accession>
<dbReference type="EMBL" id="AMRA01000075">
    <property type="protein sequence ID" value="EKF23249.1"/>
    <property type="molecule type" value="Genomic_DNA"/>
</dbReference>
<comment type="caution">
    <text evidence="3">The sequence shown here is derived from an EMBL/GenBank/DDBJ whole genome shotgun (WGS) entry which is preliminary data.</text>
</comment>